<dbReference type="Proteomes" id="UP000472269">
    <property type="component" value="Unplaced"/>
</dbReference>
<organism evidence="2 3">
    <name type="scientific">Athene cunicularia</name>
    <name type="common">Burrowing owl</name>
    <name type="synonym">Speotyto cunicularia</name>
    <dbReference type="NCBI Taxonomy" id="194338"/>
    <lineage>
        <taxon>Eukaryota</taxon>
        <taxon>Metazoa</taxon>
        <taxon>Chordata</taxon>
        <taxon>Craniata</taxon>
        <taxon>Vertebrata</taxon>
        <taxon>Euteleostomi</taxon>
        <taxon>Archelosauria</taxon>
        <taxon>Archosauria</taxon>
        <taxon>Dinosauria</taxon>
        <taxon>Saurischia</taxon>
        <taxon>Theropoda</taxon>
        <taxon>Coelurosauria</taxon>
        <taxon>Aves</taxon>
        <taxon>Neognathae</taxon>
        <taxon>Neoaves</taxon>
        <taxon>Telluraves</taxon>
        <taxon>Strigiformes</taxon>
        <taxon>Strigidae</taxon>
        <taxon>Athene</taxon>
    </lineage>
</organism>
<feature type="compositionally biased region" description="Basic and acidic residues" evidence="1">
    <location>
        <begin position="62"/>
        <end position="80"/>
    </location>
</feature>
<feature type="compositionally biased region" description="Polar residues" evidence="1">
    <location>
        <begin position="232"/>
        <end position="243"/>
    </location>
</feature>
<keyword evidence="3" id="KW-1185">Reference proteome</keyword>
<name>A0A663MYD3_ATHCN</name>
<feature type="region of interest" description="Disordered" evidence="1">
    <location>
        <begin position="232"/>
        <end position="326"/>
    </location>
</feature>
<reference evidence="2" key="2">
    <citation type="submission" date="2025-09" db="UniProtKB">
        <authorList>
            <consortium name="Ensembl"/>
        </authorList>
    </citation>
    <scope>IDENTIFICATION</scope>
</reference>
<feature type="compositionally biased region" description="Basic and acidic residues" evidence="1">
    <location>
        <begin position="268"/>
        <end position="278"/>
    </location>
</feature>
<proteinExistence type="predicted"/>
<dbReference type="Ensembl" id="ENSACUT00000017709.1">
    <property type="protein sequence ID" value="ENSACUP00000016601.1"/>
    <property type="gene ID" value="ENSACUG00000011131.1"/>
</dbReference>
<sequence length="338" mass="35976">MDSRAEMEVVRSTKGSAAGEVSVHVVTTESTVQSTHLPTTAFIIPANATTINLPTSTLEIQRFPREPQRSTGAERPERGAGSEPITATVIPQISGVQTCSTVRVLEWKDGVATLPGSNLRVSVCLPPALPTAGTVVALLGWVPSPSRHCLTEALSEANVSCFLLSVPGCALCLTAPLASDSDVPEQTKLPSAESMCHCDTCGRRHVSDGAREGRGFCSEHCHQQFKERSVIVENSASSTNTTEILKPVKKRKRKDYQSPSEEEYESEQMEKQEERKNSAGDSSISNPEADVWNGSQHGMEGQAGGGVWSPAVGLGQNFGAPAESNSQCNALVHVPEGL</sequence>
<evidence type="ECO:0000313" key="3">
    <source>
        <dbReference type="Proteomes" id="UP000472269"/>
    </source>
</evidence>
<reference evidence="2" key="1">
    <citation type="submission" date="2025-08" db="UniProtKB">
        <authorList>
            <consortium name="Ensembl"/>
        </authorList>
    </citation>
    <scope>IDENTIFICATION</scope>
</reference>
<feature type="region of interest" description="Disordered" evidence="1">
    <location>
        <begin position="62"/>
        <end position="83"/>
    </location>
</feature>
<protein>
    <submittedName>
        <fullName evidence="2">Uncharacterized protein</fullName>
    </submittedName>
</protein>
<evidence type="ECO:0000313" key="2">
    <source>
        <dbReference type="Ensembl" id="ENSACUP00000016601.1"/>
    </source>
</evidence>
<evidence type="ECO:0000256" key="1">
    <source>
        <dbReference type="SAM" id="MobiDB-lite"/>
    </source>
</evidence>
<dbReference type="OMA" id="MNGRVEM"/>
<dbReference type="AlphaFoldDB" id="A0A663MYD3"/>
<accession>A0A663MYD3</accession>